<organism evidence="1 2">
    <name type="scientific">Candidatus Spechtbacteria bacterium RIFCSPHIGHO2_01_FULL_43_30</name>
    <dbReference type="NCBI Taxonomy" id="1802158"/>
    <lineage>
        <taxon>Bacteria</taxon>
        <taxon>Candidatus Spechtiibacteriota</taxon>
    </lineage>
</organism>
<protein>
    <submittedName>
        <fullName evidence="1">Uncharacterized protein</fullName>
    </submittedName>
</protein>
<sequence length="419" mass="49232">MNKIHKIFRMPDDSVIKELDSKMGKIYGKSGVIEKIENDLDWRIESTIKRFGIDPANATSTSIRDVLLGHLRRSERVLSVFLGGDGDGEFSNFDELIRRGHDLMKPKKLWVLKKEKFREILEENPPPNIMQKFGYKDGKELFRKEKLEEIASSLRFMEKSEWMHEAFDKGYSDLTPDDFEEREAEVVVLSGKWLEAALPFVEKKRHNLSHLKELGIIFIIPIKIDKRGELLRVFALYLHYLYEVQFYSDLFKMLRERNDNFSNGVISLLRGDVLDSCPEPKSDASYNWLIVQRYLAKDNEFDKRLFIPHVNPEGVHWRKAEEALTKLDQKDLSLTFGLWFDLDWVGGYFKNNKRNEEKLVSFDLIDTIMGLVKEDEDLEYLYHQQEALWNHLFTSYAGDGDKFEKLVMENLLRGYITLP</sequence>
<dbReference type="STRING" id="1802158.A2827_01375"/>
<dbReference type="AlphaFoldDB" id="A0A1G2H6E3"/>
<proteinExistence type="predicted"/>
<dbReference type="EMBL" id="MHOD01000015">
    <property type="protein sequence ID" value="OGZ58044.1"/>
    <property type="molecule type" value="Genomic_DNA"/>
</dbReference>
<gene>
    <name evidence="1" type="ORF">A2827_01375</name>
</gene>
<name>A0A1G2H6E3_9BACT</name>
<evidence type="ECO:0000313" key="2">
    <source>
        <dbReference type="Proteomes" id="UP000177932"/>
    </source>
</evidence>
<dbReference type="Proteomes" id="UP000177932">
    <property type="component" value="Unassembled WGS sequence"/>
</dbReference>
<accession>A0A1G2H6E3</accession>
<evidence type="ECO:0000313" key="1">
    <source>
        <dbReference type="EMBL" id="OGZ58044.1"/>
    </source>
</evidence>
<reference evidence="1 2" key="1">
    <citation type="journal article" date="2016" name="Nat. Commun.">
        <title>Thousands of microbial genomes shed light on interconnected biogeochemical processes in an aquifer system.</title>
        <authorList>
            <person name="Anantharaman K."/>
            <person name="Brown C.T."/>
            <person name="Hug L.A."/>
            <person name="Sharon I."/>
            <person name="Castelle C.J."/>
            <person name="Probst A.J."/>
            <person name="Thomas B.C."/>
            <person name="Singh A."/>
            <person name="Wilkins M.J."/>
            <person name="Karaoz U."/>
            <person name="Brodie E.L."/>
            <person name="Williams K.H."/>
            <person name="Hubbard S.S."/>
            <person name="Banfield J.F."/>
        </authorList>
    </citation>
    <scope>NUCLEOTIDE SEQUENCE [LARGE SCALE GENOMIC DNA]</scope>
</reference>
<comment type="caution">
    <text evidence="1">The sequence shown here is derived from an EMBL/GenBank/DDBJ whole genome shotgun (WGS) entry which is preliminary data.</text>
</comment>